<sequence>MQAYSPEQNAVLDALIRNRSPGWSFTGHLLGISYDRIGDTNCMLRCASADHVLDDIGRVDFGAVAVLGDLALGVCSREATGASVRMATMSIGLTMHDAIGQGDLTARSQLSSYDPRTRISTSLARIFCGNSLLCTLNGVFKVLPAPEGLATLDPRFRSNDSVGEYQCSELTDLTDREARIYSRVAGTASASGQSFLSRFWGFEVKTSRAGASGRVEIGPHIGNRVGHVQGGILYAFAAEVARVAAGGAFRLVSMHASYHRPGEGGVLCANALRSYQGRTTSVINTAVTDGAGCTMLFAQSTYCRA</sequence>
<gene>
    <name evidence="1" type="ORF">C7410_10462</name>
</gene>
<protein>
    <recommendedName>
        <fullName evidence="3">Acyl-coenzyme A thioesterase PaaI-like protein</fullName>
    </recommendedName>
</protein>
<dbReference type="AlphaFoldDB" id="A0A2V4TJ21"/>
<dbReference type="SUPFAM" id="SSF54637">
    <property type="entry name" value="Thioesterase/thiol ester dehydrase-isomerase"/>
    <property type="match status" value="2"/>
</dbReference>
<dbReference type="Gene3D" id="3.10.129.10">
    <property type="entry name" value="Hotdog Thioesterase"/>
    <property type="match status" value="2"/>
</dbReference>
<evidence type="ECO:0000313" key="2">
    <source>
        <dbReference type="Proteomes" id="UP000247772"/>
    </source>
</evidence>
<comment type="caution">
    <text evidence="1">The sequence shown here is derived from an EMBL/GenBank/DDBJ whole genome shotgun (WGS) entry which is preliminary data.</text>
</comment>
<dbReference type="EMBL" id="QJSQ01000004">
    <property type="protein sequence ID" value="PYE25485.1"/>
    <property type="molecule type" value="Genomic_DNA"/>
</dbReference>
<dbReference type="Proteomes" id="UP000247772">
    <property type="component" value="Unassembled WGS sequence"/>
</dbReference>
<evidence type="ECO:0008006" key="3">
    <source>
        <dbReference type="Google" id="ProtNLM"/>
    </source>
</evidence>
<reference evidence="1 2" key="1">
    <citation type="submission" date="2018-06" db="EMBL/GenBank/DDBJ databases">
        <title>Genomic Encyclopedia of Type Strains, Phase IV (KMG-V): Genome sequencing to study the core and pangenomes of soil and plant-associated prokaryotes.</title>
        <authorList>
            <person name="Whitman W."/>
        </authorList>
    </citation>
    <scope>NUCLEOTIDE SEQUENCE [LARGE SCALE GENOMIC DNA]</scope>
    <source>
        <strain evidence="1 2">SRCL-318</strain>
    </source>
</reference>
<dbReference type="InterPro" id="IPR029069">
    <property type="entry name" value="HotDog_dom_sf"/>
</dbReference>
<organism evidence="1 2">
    <name type="scientific">Paraburkholderia silvatlantica</name>
    <dbReference type="NCBI Taxonomy" id="321895"/>
    <lineage>
        <taxon>Bacteria</taxon>
        <taxon>Pseudomonadati</taxon>
        <taxon>Pseudomonadota</taxon>
        <taxon>Betaproteobacteria</taxon>
        <taxon>Burkholderiales</taxon>
        <taxon>Burkholderiaceae</taxon>
        <taxon>Paraburkholderia</taxon>
    </lineage>
</organism>
<accession>A0A2V4TJ21</accession>
<evidence type="ECO:0000313" key="1">
    <source>
        <dbReference type="EMBL" id="PYE25485.1"/>
    </source>
</evidence>
<proteinExistence type="predicted"/>
<name>A0A2V4TJ21_9BURK</name>